<feature type="region of interest" description="Disordered" evidence="1">
    <location>
        <begin position="1"/>
        <end position="20"/>
    </location>
</feature>
<sequence length="114" mass="13623">MVVRINEYESDETRQRVRTHKLRERDPKLVKEAKEQFIKDNRRLYCEACDYDFTELYGFSYAEAHHKKPLHLLRAGEKTKVSDLGILCANCHRAVHRIDSEDPWTELLKLHKKL</sequence>
<evidence type="ECO:0000259" key="2">
    <source>
        <dbReference type="Pfam" id="PF01844"/>
    </source>
</evidence>
<protein>
    <submittedName>
        <fullName evidence="3">HNH endonuclease</fullName>
    </submittedName>
</protein>
<evidence type="ECO:0000256" key="1">
    <source>
        <dbReference type="SAM" id="MobiDB-lite"/>
    </source>
</evidence>
<gene>
    <name evidence="3" type="ORF">EAY46_18470</name>
</gene>
<dbReference type="Pfam" id="PF01844">
    <property type="entry name" value="HNH"/>
    <property type="match status" value="1"/>
</dbReference>
<keyword evidence="3" id="KW-0540">Nuclease</keyword>
<evidence type="ECO:0000313" key="3">
    <source>
        <dbReference type="EMBL" id="MBF4375047.1"/>
    </source>
</evidence>
<feature type="domain" description="HNH" evidence="2">
    <location>
        <begin position="46"/>
        <end position="96"/>
    </location>
</feature>
<dbReference type="InterPro" id="IPR003615">
    <property type="entry name" value="HNH_nuc"/>
</dbReference>
<dbReference type="EMBL" id="RDPI01000036">
    <property type="protein sequence ID" value="MBF4375047.1"/>
    <property type="molecule type" value="Genomic_DNA"/>
</dbReference>
<keyword evidence="3" id="KW-0255">Endonuclease</keyword>
<organism evidence="3 4">
    <name type="scientific">Vibrio anguillarum</name>
    <name type="common">Listonella anguillarum</name>
    <dbReference type="NCBI Taxonomy" id="55601"/>
    <lineage>
        <taxon>Bacteria</taxon>
        <taxon>Pseudomonadati</taxon>
        <taxon>Pseudomonadota</taxon>
        <taxon>Gammaproteobacteria</taxon>
        <taxon>Vibrionales</taxon>
        <taxon>Vibrionaceae</taxon>
        <taxon>Vibrio</taxon>
    </lineage>
</organism>
<comment type="caution">
    <text evidence="3">The sequence shown here is derived from an EMBL/GenBank/DDBJ whole genome shotgun (WGS) entry which is preliminary data.</text>
</comment>
<dbReference type="InterPro" id="IPR002711">
    <property type="entry name" value="HNH"/>
</dbReference>
<reference evidence="3 4" key="1">
    <citation type="journal article" date="2021" name="PeerJ">
        <title>Analysis of 44 Vibrio anguillarum genomes reveals high genetic diversity.</title>
        <authorList>
            <person name="Hansen M.J."/>
            <person name="Dalsgaard I."/>
        </authorList>
    </citation>
    <scope>NUCLEOTIDE SEQUENCE [LARGE SCALE GENOMIC DNA]</scope>
    <source>
        <strain evidence="3 4">040915-1/1B</strain>
    </source>
</reference>
<keyword evidence="4" id="KW-1185">Reference proteome</keyword>
<dbReference type="Proteomes" id="UP000726136">
    <property type="component" value="Unassembled WGS sequence"/>
</dbReference>
<accession>A0ABR9Z9C4</accession>
<keyword evidence="3" id="KW-0378">Hydrolase</keyword>
<name>A0ABR9Z9C4_VIBAN</name>
<evidence type="ECO:0000313" key="4">
    <source>
        <dbReference type="Proteomes" id="UP000726136"/>
    </source>
</evidence>
<dbReference type="CDD" id="cd00085">
    <property type="entry name" value="HNHc"/>
    <property type="match status" value="1"/>
</dbReference>
<dbReference type="GO" id="GO:0004519">
    <property type="term" value="F:endonuclease activity"/>
    <property type="evidence" value="ECO:0007669"/>
    <property type="project" value="UniProtKB-KW"/>
</dbReference>
<proteinExistence type="predicted"/>